<keyword evidence="1" id="KW-0812">Transmembrane</keyword>
<keyword evidence="1" id="KW-1133">Transmembrane helix</keyword>
<proteinExistence type="predicted"/>
<evidence type="ECO:0000313" key="4">
    <source>
        <dbReference type="Proteomes" id="UP000075902"/>
    </source>
</evidence>
<keyword evidence="4" id="KW-1185">Reference proteome</keyword>
<evidence type="ECO:0000256" key="2">
    <source>
        <dbReference type="SAM" id="SignalP"/>
    </source>
</evidence>
<dbReference type="Proteomes" id="UP000075902">
    <property type="component" value="Unassembled WGS sequence"/>
</dbReference>
<evidence type="ECO:0000313" key="3">
    <source>
        <dbReference type="EnsemblMetazoa" id="AMEC006496-PA"/>
    </source>
</evidence>
<dbReference type="AlphaFoldDB" id="A0A182TQF6"/>
<feature type="signal peptide" evidence="2">
    <location>
        <begin position="1"/>
        <end position="23"/>
    </location>
</feature>
<name>A0A182TQF6_9DIPT</name>
<sequence>MLRAALLLLLLLLLGNNLNITAAELQLIPDTWQREPFPWYISLVPLAAAAAAGKWCCRYRESSVDERRRRSRAQWRVARGQREKTLTLLLPVAKSSGKPRLAKVDYG</sequence>
<keyword evidence="2" id="KW-0732">Signal</keyword>
<reference evidence="4" key="1">
    <citation type="submission" date="2014-01" db="EMBL/GenBank/DDBJ databases">
        <title>The Genome Sequence of Anopheles melas CM1001059_A (V2).</title>
        <authorList>
            <consortium name="The Broad Institute Genomics Platform"/>
            <person name="Neafsey D.E."/>
            <person name="Besansky N."/>
            <person name="Howell P."/>
            <person name="Walton C."/>
            <person name="Young S.K."/>
            <person name="Zeng Q."/>
            <person name="Gargeya S."/>
            <person name="Fitzgerald M."/>
            <person name="Haas B."/>
            <person name="Abouelleil A."/>
            <person name="Allen A.W."/>
            <person name="Alvarado L."/>
            <person name="Arachchi H.M."/>
            <person name="Berlin A.M."/>
            <person name="Chapman S.B."/>
            <person name="Gainer-Dewar J."/>
            <person name="Goldberg J."/>
            <person name="Griggs A."/>
            <person name="Gujja S."/>
            <person name="Hansen M."/>
            <person name="Howarth C."/>
            <person name="Imamovic A."/>
            <person name="Ireland A."/>
            <person name="Larimer J."/>
            <person name="McCowan C."/>
            <person name="Murphy C."/>
            <person name="Pearson M."/>
            <person name="Poon T.W."/>
            <person name="Priest M."/>
            <person name="Roberts A."/>
            <person name="Saif S."/>
            <person name="Shea T."/>
            <person name="Sisk P."/>
            <person name="Sykes S."/>
            <person name="Wortman J."/>
            <person name="Nusbaum C."/>
            <person name="Birren B."/>
        </authorList>
    </citation>
    <scope>NUCLEOTIDE SEQUENCE [LARGE SCALE GENOMIC DNA]</scope>
    <source>
        <strain evidence="4">CM1001059</strain>
    </source>
</reference>
<dbReference type="EnsemblMetazoa" id="AMEC006496-RA">
    <property type="protein sequence ID" value="AMEC006496-PA"/>
    <property type="gene ID" value="AMEC006496"/>
</dbReference>
<accession>A0A182TQF6</accession>
<feature type="chain" id="PRO_5008137143" evidence="2">
    <location>
        <begin position="24"/>
        <end position="107"/>
    </location>
</feature>
<keyword evidence="1" id="KW-0472">Membrane</keyword>
<evidence type="ECO:0000256" key="1">
    <source>
        <dbReference type="SAM" id="Phobius"/>
    </source>
</evidence>
<reference evidence="3" key="2">
    <citation type="submission" date="2020-05" db="UniProtKB">
        <authorList>
            <consortium name="EnsemblMetazoa"/>
        </authorList>
    </citation>
    <scope>IDENTIFICATION</scope>
    <source>
        <strain evidence="3">CM1001059</strain>
    </source>
</reference>
<feature type="transmembrane region" description="Helical" evidence="1">
    <location>
        <begin position="38"/>
        <end position="57"/>
    </location>
</feature>
<protein>
    <submittedName>
        <fullName evidence="3">Uncharacterized protein</fullName>
    </submittedName>
</protein>
<dbReference type="VEuPathDB" id="VectorBase:AMEC006496"/>
<organism evidence="3 4">
    <name type="scientific">Anopheles melas</name>
    <dbReference type="NCBI Taxonomy" id="34690"/>
    <lineage>
        <taxon>Eukaryota</taxon>
        <taxon>Metazoa</taxon>
        <taxon>Ecdysozoa</taxon>
        <taxon>Arthropoda</taxon>
        <taxon>Hexapoda</taxon>
        <taxon>Insecta</taxon>
        <taxon>Pterygota</taxon>
        <taxon>Neoptera</taxon>
        <taxon>Endopterygota</taxon>
        <taxon>Diptera</taxon>
        <taxon>Nematocera</taxon>
        <taxon>Culicoidea</taxon>
        <taxon>Culicidae</taxon>
        <taxon>Anophelinae</taxon>
        <taxon>Anopheles</taxon>
    </lineage>
</organism>